<gene>
    <name evidence="8" type="ORF">RI845_09255</name>
</gene>
<dbReference type="InterPro" id="IPR036884">
    <property type="entry name" value="2Fe-2S-bd_dom_sf"/>
</dbReference>
<dbReference type="InterPro" id="IPR001041">
    <property type="entry name" value="2Fe-2S_ferredoxin-type"/>
</dbReference>
<dbReference type="PANTHER" id="PTHR44379:SF2">
    <property type="entry name" value="BLR6218 PROTEIN"/>
    <property type="match status" value="1"/>
</dbReference>
<evidence type="ECO:0000256" key="3">
    <source>
        <dbReference type="ARBA" id="ARBA00023002"/>
    </source>
</evidence>
<evidence type="ECO:0000313" key="9">
    <source>
        <dbReference type="Proteomes" id="UP001248581"/>
    </source>
</evidence>
<keyword evidence="3" id="KW-0560">Oxidoreductase</keyword>
<dbReference type="Gene3D" id="3.10.20.30">
    <property type="match status" value="1"/>
</dbReference>
<proteinExistence type="predicted"/>
<reference evidence="9" key="1">
    <citation type="submission" date="2023-09" db="EMBL/GenBank/DDBJ databases">
        <authorList>
            <person name="Zhang C."/>
        </authorList>
    </citation>
    <scope>NUCLEOTIDE SEQUENCE [LARGE SCALE GENOMIC DNA]</scope>
    <source>
        <strain evidence="9">SQ345</strain>
    </source>
</reference>
<dbReference type="InterPro" id="IPR002888">
    <property type="entry name" value="2Fe-2S-bd"/>
</dbReference>
<dbReference type="SUPFAM" id="SSF47741">
    <property type="entry name" value="CO dehydrogenase ISP C-domain like"/>
    <property type="match status" value="1"/>
</dbReference>
<dbReference type="Pfam" id="PF01799">
    <property type="entry name" value="Fer2_2"/>
    <property type="match status" value="1"/>
</dbReference>
<dbReference type="PANTHER" id="PTHR44379">
    <property type="entry name" value="OXIDOREDUCTASE WITH IRON-SULFUR SUBUNIT"/>
    <property type="match status" value="1"/>
</dbReference>
<dbReference type="InterPro" id="IPR012675">
    <property type="entry name" value="Beta-grasp_dom_sf"/>
</dbReference>
<evidence type="ECO:0000256" key="4">
    <source>
        <dbReference type="ARBA" id="ARBA00023004"/>
    </source>
</evidence>
<accession>A0ABY9TPI7</accession>
<evidence type="ECO:0000256" key="5">
    <source>
        <dbReference type="ARBA" id="ARBA00023014"/>
    </source>
</evidence>
<organism evidence="8 9">
    <name type="scientific">Thalassotalea nanhaiensis</name>
    <dbReference type="NCBI Taxonomy" id="3065648"/>
    <lineage>
        <taxon>Bacteria</taxon>
        <taxon>Pseudomonadati</taxon>
        <taxon>Pseudomonadota</taxon>
        <taxon>Gammaproteobacteria</taxon>
        <taxon>Alteromonadales</taxon>
        <taxon>Colwelliaceae</taxon>
        <taxon>Thalassotalea</taxon>
    </lineage>
</organism>
<dbReference type="PROSITE" id="PS51085">
    <property type="entry name" value="2FE2S_FER_2"/>
    <property type="match status" value="1"/>
</dbReference>
<keyword evidence="4" id="KW-0408">Iron</keyword>
<dbReference type="InterPro" id="IPR036010">
    <property type="entry name" value="2Fe-2S_ferredoxin-like_sf"/>
</dbReference>
<evidence type="ECO:0000256" key="6">
    <source>
        <dbReference type="ARBA" id="ARBA00023075"/>
    </source>
</evidence>
<evidence type="ECO:0000256" key="1">
    <source>
        <dbReference type="ARBA" id="ARBA00022714"/>
    </source>
</evidence>
<keyword evidence="5" id="KW-0411">Iron-sulfur</keyword>
<dbReference type="PROSITE" id="PS00197">
    <property type="entry name" value="2FE2S_FER_1"/>
    <property type="match status" value="1"/>
</dbReference>
<dbReference type="RefSeq" id="WP_348389452.1">
    <property type="nucleotide sequence ID" value="NZ_CP134146.1"/>
</dbReference>
<keyword evidence="2" id="KW-0479">Metal-binding</keyword>
<dbReference type="Pfam" id="PF00111">
    <property type="entry name" value="Fer2"/>
    <property type="match status" value="1"/>
</dbReference>
<evidence type="ECO:0000259" key="7">
    <source>
        <dbReference type="PROSITE" id="PS51085"/>
    </source>
</evidence>
<protein>
    <submittedName>
        <fullName evidence="8">(2Fe-2S)-binding protein</fullName>
    </submittedName>
</protein>
<evidence type="ECO:0000313" key="8">
    <source>
        <dbReference type="EMBL" id="WNC70311.1"/>
    </source>
</evidence>
<dbReference type="Gene3D" id="1.10.150.120">
    <property type="entry name" value="[2Fe-2S]-binding domain"/>
    <property type="match status" value="1"/>
</dbReference>
<dbReference type="EMBL" id="CP134146">
    <property type="protein sequence ID" value="WNC70311.1"/>
    <property type="molecule type" value="Genomic_DNA"/>
</dbReference>
<feature type="domain" description="2Fe-2S ferredoxin-type" evidence="7">
    <location>
        <begin position="1"/>
        <end position="77"/>
    </location>
</feature>
<dbReference type="Proteomes" id="UP001248581">
    <property type="component" value="Chromosome"/>
</dbReference>
<evidence type="ECO:0000256" key="2">
    <source>
        <dbReference type="ARBA" id="ARBA00022723"/>
    </source>
</evidence>
<dbReference type="SUPFAM" id="SSF54292">
    <property type="entry name" value="2Fe-2S ferredoxin-like"/>
    <property type="match status" value="1"/>
</dbReference>
<keyword evidence="9" id="KW-1185">Reference proteome</keyword>
<dbReference type="InterPro" id="IPR051452">
    <property type="entry name" value="Diverse_Oxidoreductases"/>
</dbReference>
<sequence>MSKSIKVNGVDQPIDVDENMPLLWYLRDRLEITGTKFGCGSGLCGACTVHVDGVATRSCITPVSVLAGKSITTIEGLSKDGTHPLQTAWLENNVPQCGYCQAGQIMNAASFLATNATPTDDEIDNAMQGNICRCGTYQRIKKAIKSVAFDLAKEV</sequence>
<dbReference type="CDD" id="cd00207">
    <property type="entry name" value="fer2"/>
    <property type="match status" value="1"/>
</dbReference>
<name>A0ABY9TPI7_9GAMM</name>
<keyword evidence="1" id="KW-0001">2Fe-2S</keyword>
<keyword evidence="6" id="KW-0830">Ubiquinone</keyword>
<dbReference type="InterPro" id="IPR006058">
    <property type="entry name" value="2Fe2S_fd_BS"/>
</dbReference>